<feature type="compositionally biased region" description="Low complexity" evidence="10">
    <location>
        <begin position="109"/>
        <end position="122"/>
    </location>
</feature>
<gene>
    <name evidence="12" type="ORF">SLEP1_g12598</name>
</gene>
<dbReference type="GO" id="GO:0035556">
    <property type="term" value="P:intracellular signal transduction"/>
    <property type="evidence" value="ECO:0007669"/>
    <property type="project" value="TreeGrafter"/>
</dbReference>
<dbReference type="Proteomes" id="UP001054252">
    <property type="component" value="Unassembled WGS sequence"/>
</dbReference>
<keyword evidence="3" id="KW-0723">Serine/threonine-protein kinase</keyword>
<comment type="catalytic activity">
    <reaction evidence="8">
        <text>L-threonyl-[protein] + ATP = O-phospho-L-threonyl-[protein] + ADP + H(+)</text>
        <dbReference type="Rhea" id="RHEA:46608"/>
        <dbReference type="Rhea" id="RHEA-COMP:11060"/>
        <dbReference type="Rhea" id="RHEA-COMP:11605"/>
        <dbReference type="ChEBI" id="CHEBI:15378"/>
        <dbReference type="ChEBI" id="CHEBI:30013"/>
        <dbReference type="ChEBI" id="CHEBI:30616"/>
        <dbReference type="ChEBI" id="CHEBI:61977"/>
        <dbReference type="ChEBI" id="CHEBI:456216"/>
        <dbReference type="EC" id="2.7.11.1"/>
    </reaction>
</comment>
<dbReference type="AlphaFoldDB" id="A0AAV5IL09"/>
<keyword evidence="4" id="KW-0808">Transferase</keyword>
<evidence type="ECO:0000313" key="13">
    <source>
        <dbReference type="Proteomes" id="UP001054252"/>
    </source>
</evidence>
<dbReference type="SUPFAM" id="SSF56112">
    <property type="entry name" value="Protein kinase-like (PK-like)"/>
    <property type="match status" value="1"/>
</dbReference>
<evidence type="ECO:0000256" key="6">
    <source>
        <dbReference type="ARBA" id="ARBA00022777"/>
    </source>
</evidence>
<protein>
    <recommendedName>
        <fullName evidence="2">non-specific serine/threonine protein kinase</fullName>
        <ecNumber evidence="2">2.7.11.1</ecNumber>
    </recommendedName>
</protein>
<evidence type="ECO:0000256" key="8">
    <source>
        <dbReference type="ARBA" id="ARBA00047899"/>
    </source>
</evidence>
<dbReference type="GO" id="GO:0004674">
    <property type="term" value="F:protein serine/threonine kinase activity"/>
    <property type="evidence" value="ECO:0007669"/>
    <property type="project" value="UniProtKB-KW"/>
</dbReference>
<feature type="domain" description="Protein kinase" evidence="11">
    <location>
        <begin position="287"/>
        <end position="541"/>
    </location>
</feature>
<keyword evidence="6" id="KW-0418">Kinase</keyword>
<comment type="similarity">
    <text evidence="1">Belongs to the protein kinase superfamily. STE Ser/Thr protein kinase family. STE20 subfamily.</text>
</comment>
<evidence type="ECO:0000256" key="10">
    <source>
        <dbReference type="SAM" id="MobiDB-lite"/>
    </source>
</evidence>
<evidence type="ECO:0000256" key="1">
    <source>
        <dbReference type="ARBA" id="ARBA00008874"/>
    </source>
</evidence>
<dbReference type="PANTHER" id="PTHR48012">
    <property type="entry name" value="STERILE20-LIKE KINASE, ISOFORM B-RELATED"/>
    <property type="match status" value="1"/>
</dbReference>
<keyword evidence="5" id="KW-0547">Nucleotide-binding</keyword>
<evidence type="ECO:0000256" key="4">
    <source>
        <dbReference type="ARBA" id="ARBA00022679"/>
    </source>
</evidence>
<comment type="catalytic activity">
    <reaction evidence="9">
        <text>L-seryl-[protein] + ATP = O-phospho-L-seryl-[protein] + ADP + H(+)</text>
        <dbReference type="Rhea" id="RHEA:17989"/>
        <dbReference type="Rhea" id="RHEA-COMP:9863"/>
        <dbReference type="Rhea" id="RHEA-COMP:11604"/>
        <dbReference type="ChEBI" id="CHEBI:15378"/>
        <dbReference type="ChEBI" id="CHEBI:29999"/>
        <dbReference type="ChEBI" id="CHEBI:30616"/>
        <dbReference type="ChEBI" id="CHEBI:83421"/>
        <dbReference type="ChEBI" id="CHEBI:456216"/>
        <dbReference type="EC" id="2.7.11.1"/>
    </reaction>
</comment>
<comment type="caution">
    <text evidence="12">The sequence shown here is derived from an EMBL/GenBank/DDBJ whole genome shotgun (WGS) entry which is preliminary data.</text>
</comment>
<organism evidence="12 13">
    <name type="scientific">Rubroshorea leprosula</name>
    <dbReference type="NCBI Taxonomy" id="152421"/>
    <lineage>
        <taxon>Eukaryota</taxon>
        <taxon>Viridiplantae</taxon>
        <taxon>Streptophyta</taxon>
        <taxon>Embryophyta</taxon>
        <taxon>Tracheophyta</taxon>
        <taxon>Spermatophyta</taxon>
        <taxon>Magnoliopsida</taxon>
        <taxon>eudicotyledons</taxon>
        <taxon>Gunneridae</taxon>
        <taxon>Pentapetalae</taxon>
        <taxon>rosids</taxon>
        <taxon>malvids</taxon>
        <taxon>Malvales</taxon>
        <taxon>Dipterocarpaceae</taxon>
        <taxon>Rubroshorea</taxon>
    </lineage>
</organism>
<evidence type="ECO:0000256" key="2">
    <source>
        <dbReference type="ARBA" id="ARBA00012513"/>
    </source>
</evidence>
<dbReference type="Gene3D" id="1.10.510.10">
    <property type="entry name" value="Transferase(Phosphotransferase) domain 1"/>
    <property type="match status" value="1"/>
</dbReference>
<name>A0AAV5IL09_9ROSI</name>
<feature type="region of interest" description="Disordered" evidence="10">
    <location>
        <begin position="172"/>
        <end position="210"/>
    </location>
</feature>
<dbReference type="InterPro" id="IPR000719">
    <property type="entry name" value="Prot_kinase_dom"/>
</dbReference>
<feature type="compositionally biased region" description="Polar residues" evidence="10">
    <location>
        <begin position="193"/>
        <end position="205"/>
    </location>
</feature>
<dbReference type="GO" id="GO:0005524">
    <property type="term" value="F:ATP binding"/>
    <property type="evidence" value="ECO:0007669"/>
    <property type="project" value="UniProtKB-KW"/>
</dbReference>
<dbReference type="PANTHER" id="PTHR48012:SF18">
    <property type="entry name" value="HAPPYHOUR, ISOFORM A"/>
    <property type="match status" value="1"/>
</dbReference>
<dbReference type="CDD" id="cd06613">
    <property type="entry name" value="STKc_MAP4K3_like"/>
    <property type="match status" value="1"/>
</dbReference>
<accession>A0AAV5IL09</accession>
<proteinExistence type="inferred from homology"/>
<dbReference type="FunFam" id="1.10.510.10:FF:000207">
    <property type="entry name" value="serine/threonine-protein kinase dst1 isoform X1"/>
    <property type="match status" value="1"/>
</dbReference>
<dbReference type="SMART" id="SM00220">
    <property type="entry name" value="S_TKc"/>
    <property type="match status" value="1"/>
</dbReference>
<evidence type="ECO:0000256" key="7">
    <source>
        <dbReference type="ARBA" id="ARBA00022840"/>
    </source>
</evidence>
<feature type="region of interest" description="Disordered" evidence="10">
    <location>
        <begin position="19"/>
        <end position="158"/>
    </location>
</feature>
<dbReference type="GO" id="GO:0005737">
    <property type="term" value="C:cytoplasm"/>
    <property type="evidence" value="ECO:0007669"/>
    <property type="project" value="TreeGrafter"/>
</dbReference>
<feature type="region of interest" description="Disordered" evidence="10">
    <location>
        <begin position="694"/>
        <end position="721"/>
    </location>
</feature>
<keyword evidence="13" id="KW-1185">Reference proteome</keyword>
<dbReference type="EC" id="2.7.11.1" evidence="2"/>
<evidence type="ECO:0000256" key="3">
    <source>
        <dbReference type="ARBA" id="ARBA00022527"/>
    </source>
</evidence>
<evidence type="ECO:0000256" key="9">
    <source>
        <dbReference type="ARBA" id="ARBA00048679"/>
    </source>
</evidence>
<feature type="compositionally biased region" description="Polar residues" evidence="10">
    <location>
        <begin position="694"/>
        <end position="714"/>
    </location>
</feature>
<dbReference type="Pfam" id="PF00069">
    <property type="entry name" value="Pkinase"/>
    <property type="match status" value="1"/>
</dbReference>
<evidence type="ECO:0000313" key="12">
    <source>
        <dbReference type="EMBL" id="GKU99807.1"/>
    </source>
</evidence>
<keyword evidence="7" id="KW-0067">ATP-binding</keyword>
<reference evidence="12 13" key="1">
    <citation type="journal article" date="2021" name="Commun. Biol.">
        <title>The genome of Shorea leprosula (Dipterocarpaceae) highlights the ecological relevance of drought in aseasonal tropical rainforests.</title>
        <authorList>
            <person name="Ng K.K.S."/>
            <person name="Kobayashi M.J."/>
            <person name="Fawcett J.A."/>
            <person name="Hatakeyama M."/>
            <person name="Paape T."/>
            <person name="Ng C.H."/>
            <person name="Ang C.C."/>
            <person name="Tnah L.H."/>
            <person name="Lee C.T."/>
            <person name="Nishiyama T."/>
            <person name="Sese J."/>
            <person name="O'Brien M.J."/>
            <person name="Copetti D."/>
            <person name="Mohd Noor M.I."/>
            <person name="Ong R.C."/>
            <person name="Putra M."/>
            <person name="Sireger I.Z."/>
            <person name="Indrioko S."/>
            <person name="Kosugi Y."/>
            <person name="Izuno A."/>
            <person name="Isagi Y."/>
            <person name="Lee S.L."/>
            <person name="Shimizu K.K."/>
        </authorList>
    </citation>
    <scope>NUCLEOTIDE SEQUENCE [LARGE SCALE GENOMIC DNA]</scope>
    <source>
        <strain evidence="12">214</strain>
    </source>
</reference>
<sequence length="870" mass="96605">MDRPSRSCRTRKTLTKSELHSTVVIHSGSDSDSDSCSDSDCDARKSQMDPYATMLYKDDPMDDDDDDSSLPPLLKRLPKDFGGSGGALTDDDHADDFGTMIVKTGSRHSSSASKPPASMSPKTMRRIEMDDDNDGDGGEGFGTFVVRSTTSRERDGNGSVVRRAVASMEELGFGKQRTSGSASALQGEENRYHQNTKVSSSSIPDSVTREDPSTKYELLHELGEMINFSFGFIITERTLVSQTYVLQIQMGLQEILDFWLCVGTILFRFRRNFVSIYFSSLKETDTHFGYEMAGKGSYGAVYKARDVKTSELVAIKVISLCEGEEGYEEIRGEIEMLQQCSHPNVVRYLGSYQGEEYLWIVMEYCGGGSVADLMNVTEEPLEEYQIAYICREALKGLDYLHSIFKVHRDIKGGNILLTEQGEVKLGDFGVAAQLTRTMSKRNTFIGTPHWMAPEVIQESRYDGKVDVWALGVSAIEMAEGLPPRSAVHPMRVLFMICIEPAPMLEDKEKWSLVFHDFVAKCLTKDPRLRPTASDMLKHKFIEKCKYGASTMLPKIEKAKQIRVAMSLHAQTVAPSVLEDNSLAGPKLNEDYGDTILSKPHKIGFQIEGEAVAVSTLKKYHISDDAELGGKGEFGTVIVHNGDEMEKSFEKTQCQNATRPLSTSEYVESPSKNAIGDKSAERCFTVVESHYETKQTAPSIPFSSVQKPRTNNPPAQSKDGTDISCRTLKNETVSKKAFALQDKLWSIYAAGNTVPIPFLRATDISPIALLSDNVLGNMQQGSNQTVAVEALQELFAGDGLSKRARRVQNEMPLPPSVYQRLTSSSTLMNLAQALAYHKMCYDEMPLQELQATQEQQTIQNLSDTLRSILRL</sequence>
<feature type="compositionally biased region" description="Acidic residues" evidence="10">
    <location>
        <begin position="31"/>
        <end position="40"/>
    </location>
</feature>
<dbReference type="InterPro" id="IPR050629">
    <property type="entry name" value="STE20/SPS1-PAK"/>
</dbReference>
<evidence type="ECO:0000256" key="5">
    <source>
        <dbReference type="ARBA" id="ARBA00022741"/>
    </source>
</evidence>
<dbReference type="InterPro" id="IPR011009">
    <property type="entry name" value="Kinase-like_dom_sf"/>
</dbReference>
<dbReference type="EMBL" id="BPVZ01000014">
    <property type="protein sequence ID" value="GKU99807.1"/>
    <property type="molecule type" value="Genomic_DNA"/>
</dbReference>
<evidence type="ECO:0000259" key="11">
    <source>
        <dbReference type="PROSITE" id="PS50011"/>
    </source>
</evidence>
<dbReference type="PROSITE" id="PS50011">
    <property type="entry name" value="PROTEIN_KINASE_DOM"/>
    <property type="match status" value="1"/>
</dbReference>